<feature type="coiled-coil region" evidence="6">
    <location>
        <begin position="193"/>
        <end position="239"/>
    </location>
</feature>
<organism evidence="9 10">
    <name type="scientific">Pseudolactococcus hodotermopsidis</name>
    <dbReference type="NCBI Taxonomy" id="2709157"/>
    <lineage>
        <taxon>Bacteria</taxon>
        <taxon>Bacillati</taxon>
        <taxon>Bacillota</taxon>
        <taxon>Bacilli</taxon>
        <taxon>Lactobacillales</taxon>
        <taxon>Streptococcaceae</taxon>
        <taxon>Pseudolactococcus</taxon>
    </lineage>
</organism>
<evidence type="ECO:0000259" key="8">
    <source>
        <dbReference type="Pfam" id="PF26002"/>
    </source>
</evidence>
<dbReference type="InterPro" id="IPR050739">
    <property type="entry name" value="MFP"/>
</dbReference>
<dbReference type="PANTHER" id="PTHR30386">
    <property type="entry name" value="MEMBRANE FUSION SUBUNIT OF EMRAB-TOLC MULTIDRUG EFFLUX PUMP"/>
    <property type="match status" value="1"/>
</dbReference>
<dbReference type="Gene3D" id="1.10.287.470">
    <property type="entry name" value="Helix hairpin bin"/>
    <property type="match status" value="1"/>
</dbReference>
<keyword evidence="3 7" id="KW-0812">Transmembrane</keyword>
<accession>A0A6A0BAI3</accession>
<proteinExistence type="inferred from homology"/>
<protein>
    <recommendedName>
        <fullName evidence="8">AprE-like beta-barrel domain-containing protein</fullName>
    </recommendedName>
</protein>
<dbReference type="InterPro" id="IPR058982">
    <property type="entry name" value="Beta-barrel_AprE"/>
</dbReference>
<keyword evidence="6" id="KW-0175">Coiled coil</keyword>
<gene>
    <name evidence="9" type="ORF">Hs30E_09530</name>
</gene>
<feature type="transmembrane region" description="Helical" evidence="7">
    <location>
        <begin position="21"/>
        <end position="42"/>
    </location>
</feature>
<comment type="similarity">
    <text evidence="2">Belongs to the membrane fusion protein (MFP) (TC 8.A.1) family.</text>
</comment>
<dbReference type="Gene3D" id="2.40.50.100">
    <property type="match status" value="1"/>
</dbReference>
<evidence type="ECO:0000256" key="2">
    <source>
        <dbReference type="ARBA" id="ARBA00009477"/>
    </source>
</evidence>
<evidence type="ECO:0000313" key="9">
    <source>
        <dbReference type="EMBL" id="GFH42402.1"/>
    </source>
</evidence>
<dbReference type="PRINTS" id="PR01490">
    <property type="entry name" value="RTXTOXIND"/>
</dbReference>
<comment type="caution">
    <text evidence="9">The sequence shown here is derived from an EMBL/GenBank/DDBJ whole genome shotgun (WGS) entry which is preliminary data.</text>
</comment>
<dbReference type="AlphaFoldDB" id="A0A6A0BAI3"/>
<evidence type="ECO:0000256" key="3">
    <source>
        <dbReference type="ARBA" id="ARBA00022692"/>
    </source>
</evidence>
<evidence type="ECO:0000256" key="4">
    <source>
        <dbReference type="ARBA" id="ARBA00022989"/>
    </source>
</evidence>
<dbReference type="RefSeq" id="WP_172208437.1">
    <property type="nucleotide sequence ID" value="NZ_BLLI01000022.1"/>
</dbReference>
<dbReference type="Proteomes" id="UP000480303">
    <property type="component" value="Unassembled WGS sequence"/>
</dbReference>
<dbReference type="Gene3D" id="2.40.30.170">
    <property type="match status" value="1"/>
</dbReference>
<feature type="domain" description="AprE-like beta-barrel" evidence="8">
    <location>
        <begin position="345"/>
        <end position="431"/>
    </location>
</feature>
<keyword evidence="10" id="KW-1185">Reference proteome</keyword>
<reference evidence="9 10" key="1">
    <citation type="submission" date="2020-02" db="EMBL/GenBank/DDBJ databases">
        <title>Draft genome sequence of Lactococcus sp. Hs30E4-3.</title>
        <authorList>
            <person name="Noda S."/>
            <person name="Yuki M."/>
            <person name="Ohkuma M."/>
        </authorList>
    </citation>
    <scope>NUCLEOTIDE SEQUENCE [LARGE SCALE GENOMIC DNA]</scope>
    <source>
        <strain evidence="9 10">Hs30E4-3</strain>
    </source>
</reference>
<evidence type="ECO:0000256" key="1">
    <source>
        <dbReference type="ARBA" id="ARBA00004167"/>
    </source>
</evidence>
<dbReference type="Pfam" id="PF26002">
    <property type="entry name" value="Beta-barrel_AprE"/>
    <property type="match status" value="1"/>
</dbReference>
<dbReference type="GO" id="GO:0016020">
    <property type="term" value="C:membrane"/>
    <property type="evidence" value="ECO:0007669"/>
    <property type="project" value="UniProtKB-SubCell"/>
</dbReference>
<sequence>MKLYSKEELKDSRLFFDKRPANFAKFLAMFMMIMIVGSFVSLRFIKKNDIIRGQGTIETADKVYITPLVNGNVISIDKPEGSRVEKGDKLLTLSTGNETVLLDNIDDQLKKMDEKIAIFDKYEKALNEKENTLNNSGIEQEFYGKVALYLSQISQENKQKNDTSQALAARNAELAKLQGELATIQGSDTGSLRQEYEKAYNRKVEDIAEAEKLNEAALVKSLTRELEDLNAEYARTAGESSAAKQAEITAKQAEVSSLETALYAQADQTYQQLISELGTMRRQVQDEKAELARQQTLKKSENGQLDIVADHAGTIHYFTALKKGLGLQAFQPIADVSDDGKAKELFVESYISAQDRTRIKIGNSVKVSVNGVNQTDYGLLSGKVTAIANGTVTQSESGTSQVLYQVTVKLSQNKLKDIDLLPSMPVMINVVYHQETYLSWLLEQLNFMK</sequence>
<dbReference type="PANTHER" id="PTHR30386:SF26">
    <property type="entry name" value="TRANSPORT PROTEIN COMB"/>
    <property type="match status" value="1"/>
</dbReference>
<name>A0A6A0BAI3_9LACT</name>
<keyword evidence="4 7" id="KW-1133">Transmembrane helix</keyword>
<evidence type="ECO:0000313" key="10">
    <source>
        <dbReference type="Proteomes" id="UP000480303"/>
    </source>
</evidence>
<evidence type="ECO:0000256" key="6">
    <source>
        <dbReference type="SAM" id="Coils"/>
    </source>
</evidence>
<comment type="subcellular location">
    <subcellularLocation>
        <location evidence="1">Membrane</location>
        <topology evidence="1">Single-pass membrane protein</topology>
    </subcellularLocation>
</comment>
<keyword evidence="5 7" id="KW-0472">Membrane</keyword>
<evidence type="ECO:0000256" key="7">
    <source>
        <dbReference type="SAM" id="Phobius"/>
    </source>
</evidence>
<dbReference type="EMBL" id="BLLI01000022">
    <property type="protein sequence ID" value="GFH42402.1"/>
    <property type="molecule type" value="Genomic_DNA"/>
</dbReference>
<evidence type="ECO:0000256" key="5">
    <source>
        <dbReference type="ARBA" id="ARBA00023136"/>
    </source>
</evidence>